<dbReference type="OrthoDB" id="3676359at2"/>
<dbReference type="GO" id="GO:0016740">
    <property type="term" value="F:transferase activity"/>
    <property type="evidence" value="ECO:0007669"/>
    <property type="project" value="UniProtKB-KW"/>
</dbReference>
<comment type="caution">
    <text evidence="2">The sequence shown here is derived from an EMBL/GenBank/DDBJ whole genome shotgun (WGS) entry which is preliminary data.</text>
</comment>
<evidence type="ECO:0000313" key="2">
    <source>
        <dbReference type="EMBL" id="TCC61346.1"/>
    </source>
</evidence>
<evidence type="ECO:0000313" key="3">
    <source>
        <dbReference type="Proteomes" id="UP000291144"/>
    </source>
</evidence>
<feature type="domain" description="Aminoglycoside phosphotransferase" evidence="1">
    <location>
        <begin position="83"/>
        <end position="230"/>
    </location>
</feature>
<dbReference type="InterPro" id="IPR002575">
    <property type="entry name" value="Aminoglycoside_PTrfase"/>
</dbReference>
<proteinExistence type="predicted"/>
<keyword evidence="2" id="KW-0808">Transferase</keyword>
<dbReference type="EMBL" id="SJKB01000005">
    <property type="protein sequence ID" value="TCC61346.1"/>
    <property type="molecule type" value="Genomic_DNA"/>
</dbReference>
<dbReference type="SUPFAM" id="SSF56112">
    <property type="entry name" value="Protein kinase-like (PK-like)"/>
    <property type="match status" value="1"/>
</dbReference>
<evidence type="ECO:0000259" key="1">
    <source>
        <dbReference type="Pfam" id="PF01636"/>
    </source>
</evidence>
<gene>
    <name evidence="2" type="ORF">E0H73_19135</name>
</gene>
<name>A0A4R0KQQ0_9ACTN</name>
<dbReference type="Pfam" id="PF01636">
    <property type="entry name" value="APH"/>
    <property type="match status" value="1"/>
</dbReference>
<accession>A0A4R0KQQ0</accession>
<reference evidence="2 3" key="1">
    <citation type="submission" date="2019-02" db="EMBL/GenBank/DDBJ databases">
        <title>Kribbella capetownensis sp. nov. and Kribbella speibonae sp. nov., isolated from soil.</title>
        <authorList>
            <person name="Curtis S.M."/>
            <person name="Norton I."/>
            <person name="Everest G.J."/>
            <person name="Meyers P.R."/>
        </authorList>
    </citation>
    <scope>NUCLEOTIDE SEQUENCE [LARGE SCALE GENOMIC DNA]</scope>
    <source>
        <strain evidence="2 3">NRRL B-24813</strain>
    </source>
</reference>
<dbReference type="RefSeq" id="WP_131357880.1">
    <property type="nucleotide sequence ID" value="NZ_SJKB01000005.1"/>
</dbReference>
<organism evidence="2 3">
    <name type="scientific">Kribbella pittospori</name>
    <dbReference type="NCBI Taxonomy" id="722689"/>
    <lineage>
        <taxon>Bacteria</taxon>
        <taxon>Bacillati</taxon>
        <taxon>Actinomycetota</taxon>
        <taxon>Actinomycetes</taxon>
        <taxon>Propionibacteriales</taxon>
        <taxon>Kribbellaceae</taxon>
        <taxon>Kribbella</taxon>
    </lineage>
</organism>
<dbReference type="InterPro" id="IPR011009">
    <property type="entry name" value="Kinase-like_dom_sf"/>
</dbReference>
<dbReference type="Gene3D" id="3.90.1200.10">
    <property type="match status" value="1"/>
</dbReference>
<sequence>MTSSAWSPVERLDAARIAAELEEQTGLPLVVEGLGAGGNVGAAVVRWPDGHRSILKWRPDVRLSDLEAGPLAVTEAARVAGLPAPRTELAVQLGTAIATVQELLPGAPIGRLDDHGLTQALDFNSLQAGLLRDRPDVPAFELFLDHDGPGFCLHGPLRAHNRRTARIDDWVREVGTAYPPLVEGVDAVHSDYHASNLLAVDGTITGIIDWDGASRGDRRFDLVTLRFGVHAEPPLGRVTPRLDAILDALPADVLRPLWAVMSLRMVDWAIRHFTPAAVEHYADLAEQRMD</sequence>
<dbReference type="AlphaFoldDB" id="A0A4R0KQQ0"/>
<keyword evidence="3" id="KW-1185">Reference proteome</keyword>
<protein>
    <submittedName>
        <fullName evidence="2">Aminoglycoside phosphotransferase</fullName>
    </submittedName>
</protein>
<dbReference type="Proteomes" id="UP000291144">
    <property type="component" value="Unassembled WGS sequence"/>
</dbReference>